<keyword evidence="2" id="KW-0269">Exonuclease</keyword>
<dbReference type="NCBIfam" id="TIGR00277">
    <property type="entry name" value="HDIG"/>
    <property type="match status" value="1"/>
</dbReference>
<keyword evidence="2" id="KW-0540">Nuclease</keyword>
<dbReference type="InterPro" id="IPR050798">
    <property type="entry name" value="YhaM_exoribonuc/phosphodiest"/>
</dbReference>
<keyword evidence="1 4" id="KW-0378">Hydrolase</keyword>
<dbReference type="CDD" id="cd04492">
    <property type="entry name" value="YhaM_OBF_like"/>
    <property type="match status" value="1"/>
</dbReference>
<evidence type="ECO:0000256" key="2">
    <source>
        <dbReference type="ARBA" id="ARBA00022839"/>
    </source>
</evidence>
<sequence>MTMEIGNLTSGVATEGVALIKDAQLKTTRTGNPFLALLFADRTGEISGNLWDATENQVAQFKAGVVVELAGQVETYQDQLQFRIQELRLASPEEGQPEDFVPRVAETDGELKDDLRPFLAAIHQVEWATIVNHLFKKYGAPFFNFPAAKVNHHALVGGLAFHTLSILRLAKNVCDQYPGINRELLYAGALLHDMGKVIELSGPVATQYTTTGNLLGHISIVDGEIVACCQEVGLLPTNPQVVLLRHVILAHHGLREYGSPVEPELMEAEVLHRLDELDAAITEINGALEQTAPGEFSPRQFALGRRQFYRLPTGQDTKKA</sequence>
<dbReference type="GO" id="GO:0031125">
    <property type="term" value="P:rRNA 3'-end processing"/>
    <property type="evidence" value="ECO:0007669"/>
    <property type="project" value="TreeGrafter"/>
</dbReference>
<feature type="domain" description="HD" evidence="3">
    <location>
        <begin position="162"/>
        <end position="280"/>
    </location>
</feature>
<dbReference type="AlphaFoldDB" id="A0A1D7ZVK2"/>
<evidence type="ECO:0000313" key="4">
    <source>
        <dbReference type="EMBL" id="AOR73819.1"/>
    </source>
</evidence>
<dbReference type="EMBL" id="CP017151">
    <property type="protein sequence ID" value="AOR73819.1"/>
    <property type="molecule type" value="Genomic_DNA"/>
</dbReference>
<reference evidence="4 5" key="1">
    <citation type="submission" date="2016-09" db="EMBL/GenBank/DDBJ databases">
        <title>Genome Sequence of the Lactobacillus fermentum strain NCC2970 (CNCM I-5068).</title>
        <authorList>
            <person name="Barretto C."/>
            <person name="Ngom-Bru C."/>
            <person name="Genevaz A."/>
            <person name="Fournier C."/>
            <person name="Moine D."/>
            <person name="Kassam M."/>
            <person name="Iltis A."/>
            <person name="Sagory-Zalkind P."/>
            <person name="Faucherand G."/>
            <person name="Descombes P."/>
            <person name="Duboux S."/>
        </authorList>
    </citation>
    <scope>NUCLEOTIDE SEQUENCE [LARGE SCALE GENOMIC DNA]</scope>
    <source>
        <strain evidence="4 5">NCC2970</strain>
    </source>
</reference>
<dbReference type="GO" id="GO:0004527">
    <property type="term" value="F:exonuclease activity"/>
    <property type="evidence" value="ECO:0007669"/>
    <property type="project" value="UniProtKB-KW"/>
</dbReference>
<dbReference type="Gene3D" id="2.40.50.140">
    <property type="entry name" value="Nucleic acid-binding proteins"/>
    <property type="match status" value="1"/>
</dbReference>
<dbReference type="InterPro" id="IPR006675">
    <property type="entry name" value="HDIG_dom"/>
</dbReference>
<gene>
    <name evidence="4" type="ORF">LACFE_CDS0344</name>
</gene>
<protein>
    <submittedName>
        <fullName evidence="4">HD-superfamily hydrolase</fullName>
        <ecNumber evidence="4">3.1.4.56</ecNumber>
    </submittedName>
</protein>
<proteinExistence type="predicted"/>
<name>A0A1D7ZVK2_LIMFE</name>
<dbReference type="Gene3D" id="1.10.3210.10">
    <property type="entry name" value="Hypothetical protein af1432"/>
    <property type="match status" value="1"/>
</dbReference>
<dbReference type="PANTHER" id="PTHR37294">
    <property type="entry name" value="3'-5' EXORIBONUCLEASE YHAM"/>
    <property type="match status" value="1"/>
</dbReference>
<organism evidence="4 5">
    <name type="scientific">Limosilactobacillus fermentum</name>
    <name type="common">Lactobacillus fermentum</name>
    <dbReference type="NCBI Taxonomy" id="1613"/>
    <lineage>
        <taxon>Bacteria</taxon>
        <taxon>Bacillati</taxon>
        <taxon>Bacillota</taxon>
        <taxon>Bacilli</taxon>
        <taxon>Lactobacillales</taxon>
        <taxon>Lactobacillaceae</taxon>
        <taxon>Limosilactobacillus</taxon>
    </lineage>
</organism>
<accession>A0A1D7ZVK2</accession>
<dbReference type="EC" id="3.1.4.56" evidence="4"/>
<dbReference type="CDD" id="cd00077">
    <property type="entry name" value="HDc"/>
    <property type="match status" value="1"/>
</dbReference>
<dbReference type="Proteomes" id="UP000094714">
    <property type="component" value="Chromosome"/>
</dbReference>
<dbReference type="PATRIC" id="fig|1613.112.peg.364"/>
<evidence type="ECO:0000259" key="3">
    <source>
        <dbReference type="PROSITE" id="PS51831"/>
    </source>
</evidence>
<evidence type="ECO:0000313" key="5">
    <source>
        <dbReference type="Proteomes" id="UP000094714"/>
    </source>
</evidence>
<dbReference type="Pfam" id="PF01966">
    <property type="entry name" value="HD"/>
    <property type="match status" value="1"/>
</dbReference>
<dbReference type="InterPro" id="IPR003607">
    <property type="entry name" value="HD/PDEase_dom"/>
</dbReference>
<dbReference type="SUPFAM" id="SSF109604">
    <property type="entry name" value="HD-domain/PDEase-like"/>
    <property type="match status" value="1"/>
</dbReference>
<dbReference type="InterPro" id="IPR012340">
    <property type="entry name" value="NA-bd_OB-fold"/>
</dbReference>
<dbReference type="InterPro" id="IPR006674">
    <property type="entry name" value="HD_domain"/>
</dbReference>
<dbReference type="FunFam" id="1.10.3210.10:FF:000008">
    <property type="entry name" value="3'-5' exoribonuclease YhaM"/>
    <property type="match status" value="1"/>
</dbReference>
<dbReference type="PANTHER" id="PTHR37294:SF1">
    <property type="entry name" value="3'-5' EXORIBONUCLEASE YHAM"/>
    <property type="match status" value="1"/>
</dbReference>
<dbReference type="PROSITE" id="PS51831">
    <property type="entry name" value="HD"/>
    <property type="match status" value="1"/>
</dbReference>
<evidence type="ECO:0000256" key="1">
    <source>
        <dbReference type="ARBA" id="ARBA00022801"/>
    </source>
</evidence>